<protein>
    <recommendedName>
        <fullName evidence="3">HNH endonuclease</fullName>
    </recommendedName>
</protein>
<dbReference type="AlphaFoldDB" id="A0A7U4THH1"/>
<evidence type="ECO:0008006" key="3">
    <source>
        <dbReference type="Google" id="ProtNLM"/>
    </source>
</evidence>
<reference evidence="1 2" key="1">
    <citation type="submission" date="2015-10" db="EMBL/GenBank/DDBJ databases">
        <title>Candidatus Desulfofervidus auxilii, a hydrogenotrophic sulfate-reducing bacterium involved in the thermophilic anaerobic oxidation of methane.</title>
        <authorList>
            <person name="Krukenberg V."/>
            <person name="Richter M."/>
            <person name="Wegener G."/>
        </authorList>
    </citation>
    <scope>NUCLEOTIDE SEQUENCE [LARGE SCALE GENOMIC DNA]</scope>
    <source>
        <strain evidence="1 2">HS1</strain>
    </source>
</reference>
<dbReference type="EMBL" id="CP013015">
    <property type="protein sequence ID" value="AMM40824.1"/>
    <property type="molecule type" value="Genomic_DNA"/>
</dbReference>
<accession>A0A7U4THH1</accession>
<evidence type="ECO:0000313" key="2">
    <source>
        <dbReference type="Proteomes" id="UP000070560"/>
    </source>
</evidence>
<proteinExistence type="predicted"/>
<dbReference type="Proteomes" id="UP000070560">
    <property type="component" value="Chromosome"/>
</dbReference>
<name>A0A7U4THH1_DESA2</name>
<evidence type="ECO:0000313" key="1">
    <source>
        <dbReference type="EMBL" id="AMM40824.1"/>
    </source>
</evidence>
<gene>
    <name evidence="1" type="ORF">HS1_001020</name>
</gene>
<dbReference type="KEGG" id="daw:HS1_001020"/>
<organism evidence="1 2">
    <name type="scientific">Desulfofervidus auxilii</name>
    <dbReference type="NCBI Taxonomy" id="1621989"/>
    <lineage>
        <taxon>Bacteria</taxon>
        <taxon>Pseudomonadati</taxon>
        <taxon>Thermodesulfobacteriota</taxon>
        <taxon>Candidatus Desulfofervidia</taxon>
        <taxon>Candidatus Desulfofervidales</taxon>
        <taxon>Candidatus Desulfofervidaceae</taxon>
        <taxon>Candidatus Desulfofervidus</taxon>
    </lineage>
</organism>
<keyword evidence="2" id="KW-1185">Reference proteome</keyword>
<dbReference type="RefSeq" id="WP_066061881.1">
    <property type="nucleotide sequence ID" value="NZ_CP013015.1"/>
</dbReference>
<sequence>MSKKRRQKFCYLCGQSNPDTKEHIPPRGIFPKKPKGQLITVPAHKDCNNRFSRDDELFRNLIIAASCRNRQARKAWDTQVVPSFKKNPGAKQELRKRLRPLWLKEKITNAYVRVYGLSVEVALFERQVDRWTRGLFYHRFKEPFPPNHKIKIIKWKPPEISIPPFNKLFAEEGFIPKWVHVEPRIFSYFYGVAKEDKYQGIAVYVFFDTEVFVGLTS</sequence>
<dbReference type="OrthoDB" id="2081179at2"/>